<comment type="caution">
    <text evidence="3">The sequence shown here is derived from an EMBL/GenBank/DDBJ whole genome shotgun (WGS) entry which is preliminary data.</text>
</comment>
<sequence length="75" mass="8072">MLGDRYKLYGAAPVSDRGQIVIPKEAREDLGVKAGDKLLVVGDVKSGVLILIKSDIVKDIAHKVLETIERGEKSG</sequence>
<accession>A0A497F0H9</accession>
<protein>
    <submittedName>
        <fullName evidence="3">AbrB family transcriptional regulator</fullName>
    </submittedName>
</protein>
<dbReference type="GO" id="GO:0003677">
    <property type="term" value="F:DNA binding"/>
    <property type="evidence" value="ECO:0007669"/>
    <property type="project" value="InterPro"/>
</dbReference>
<dbReference type="AlphaFoldDB" id="A0A497F0H9"/>
<evidence type="ECO:0000259" key="1">
    <source>
        <dbReference type="SMART" id="SM00966"/>
    </source>
</evidence>
<organism evidence="3 4">
    <name type="scientific">Thermoproteota archaeon</name>
    <dbReference type="NCBI Taxonomy" id="2056631"/>
    <lineage>
        <taxon>Archaea</taxon>
        <taxon>Thermoproteota</taxon>
    </lineage>
</organism>
<evidence type="ECO:0000313" key="4">
    <source>
        <dbReference type="Proteomes" id="UP000272051"/>
    </source>
</evidence>
<dbReference type="InterPro" id="IPR007159">
    <property type="entry name" value="SpoVT-AbrB_dom"/>
</dbReference>
<dbReference type="EMBL" id="QMQV01000006">
    <property type="protein sequence ID" value="RLE50416.1"/>
    <property type="molecule type" value="Genomic_DNA"/>
</dbReference>
<feature type="domain" description="SpoVT-AbrB" evidence="1">
    <location>
        <begin position="12"/>
        <end position="59"/>
    </location>
</feature>
<evidence type="ECO:0000313" key="2">
    <source>
        <dbReference type="EMBL" id="RLE50416.1"/>
    </source>
</evidence>
<dbReference type="InterPro" id="IPR037914">
    <property type="entry name" value="SpoVT-AbrB_sf"/>
</dbReference>
<proteinExistence type="predicted"/>
<dbReference type="EMBL" id="QMQX01000055">
    <property type="protein sequence ID" value="RLE52420.1"/>
    <property type="molecule type" value="Genomic_DNA"/>
</dbReference>
<dbReference type="Proteomes" id="UP000272051">
    <property type="component" value="Unassembled WGS sequence"/>
</dbReference>
<dbReference type="Gene3D" id="2.10.260.10">
    <property type="match status" value="1"/>
</dbReference>
<evidence type="ECO:0000313" key="3">
    <source>
        <dbReference type="EMBL" id="RLE52420.1"/>
    </source>
</evidence>
<dbReference type="SUPFAM" id="SSF89447">
    <property type="entry name" value="AbrB/MazE/MraZ-like"/>
    <property type="match status" value="1"/>
</dbReference>
<dbReference type="Proteomes" id="UP000278475">
    <property type="component" value="Unassembled WGS sequence"/>
</dbReference>
<gene>
    <name evidence="2" type="ORF">DRJ31_01385</name>
    <name evidence="3" type="ORF">DRJ33_03920</name>
</gene>
<dbReference type="SMART" id="SM00966">
    <property type="entry name" value="SpoVT_AbrB"/>
    <property type="match status" value="1"/>
</dbReference>
<evidence type="ECO:0000313" key="5">
    <source>
        <dbReference type="Proteomes" id="UP000278475"/>
    </source>
</evidence>
<dbReference type="NCBIfam" id="TIGR01439">
    <property type="entry name" value="lp_hng_hel_AbrB"/>
    <property type="match status" value="1"/>
</dbReference>
<name>A0A497F0H9_9CREN</name>
<dbReference type="Pfam" id="PF04014">
    <property type="entry name" value="MazE_antitoxin"/>
    <property type="match status" value="1"/>
</dbReference>
<reference evidence="4 5" key="1">
    <citation type="submission" date="2018-06" db="EMBL/GenBank/DDBJ databases">
        <title>Extensive metabolic versatility and redundancy in microbially diverse, dynamic hydrothermal sediments.</title>
        <authorList>
            <person name="Dombrowski N."/>
            <person name="Teske A."/>
            <person name="Baker B.J."/>
        </authorList>
    </citation>
    <scope>NUCLEOTIDE SEQUENCE [LARGE SCALE GENOMIC DNA]</scope>
    <source>
        <strain evidence="3">B34_G17</strain>
        <strain evidence="2">B66_G16</strain>
    </source>
</reference>